<sequence length="500" mass="57972">MKNALGIFIITALFAVSCSYEKSSITGWNYNDPKNGDFQKLPYVEQETGPNLVLIEGGTFTMGRVTDDVMGNWDNVPRRVTVSSFYMDETEISNLHWLEYLYWVKRVYGMDYPAVYDAALPDTLVWRRKLAYNEPYVDYYLRHPAYRDYPVVGVSWKQASEFCLWRTDRVNEQILIREGLYNHNPNQIADDNFNTDAYLNGQYEGSKRKDGIPWEGPNSPGYRRVKMEDGILLPDYRLPTEAEWEFAAYGLIGNTLGENIVEERQWPWNGHSVRNPQPEYMGEMLANFMRGRGDNMGVAGSLNDNADITAPIYAYWPNDYGLYNMAGNVSEWVMDVYRPLSHEDVNEFRPFRGNVFKKMKRDEDGIIAQKDSLGRMQKVKVEPEDAVDRRNYRRADNINYEDGDYQSQLNEDDAWQNFKNQKGQGHTDDETYGMYEFGAETGSLISDRSRVYKGGSWRDRAYWMHPGTRRFLDEEYSTAYIGFRCAMDRMGSPEGLGGAY</sequence>
<dbReference type="PANTHER" id="PTHR23150">
    <property type="entry name" value="SULFATASE MODIFYING FACTOR 1, 2"/>
    <property type="match status" value="1"/>
</dbReference>
<dbReference type="RefSeq" id="WP_151166281.1">
    <property type="nucleotide sequence ID" value="NZ_WACR01000001.1"/>
</dbReference>
<dbReference type="InterPro" id="IPR051043">
    <property type="entry name" value="Sulfatase_Mod_Factor_Kinase"/>
</dbReference>
<dbReference type="InterPro" id="IPR019865">
    <property type="entry name" value="Glid_motil-assoc_lipo_GldJ"/>
</dbReference>
<keyword evidence="2" id="KW-0449">Lipoprotein</keyword>
<proteinExistence type="predicted"/>
<dbReference type="SUPFAM" id="SSF56436">
    <property type="entry name" value="C-type lectin-like"/>
    <property type="match status" value="1"/>
</dbReference>
<dbReference type="NCBIfam" id="TIGR03524">
    <property type="entry name" value="GldJ"/>
    <property type="match status" value="1"/>
</dbReference>
<dbReference type="InterPro" id="IPR016187">
    <property type="entry name" value="CTDL_fold"/>
</dbReference>
<dbReference type="Pfam" id="PF03781">
    <property type="entry name" value="FGE-sulfatase"/>
    <property type="match status" value="1"/>
</dbReference>
<accession>A0A6N6MCP9</accession>
<dbReference type="EMBL" id="WACR01000001">
    <property type="protein sequence ID" value="KAB1066293.1"/>
    <property type="molecule type" value="Genomic_DNA"/>
</dbReference>
<dbReference type="Proteomes" id="UP000435357">
    <property type="component" value="Unassembled WGS sequence"/>
</dbReference>
<organism evidence="2 3">
    <name type="scientific">Salibacter halophilus</name>
    <dbReference type="NCBI Taxonomy" id="1803916"/>
    <lineage>
        <taxon>Bacteria</taxon>
        <taxon>Pseudomonadati</taxon>
        <taxon>Bacteroidota</taxon>
        <taxon>Flavobacteriia</taxon>
        <taxon>Flavobacteriales</taxon>
        <taxon>Salibacteraceae</taxon>
        <taxon>Salibacter</taxon>
    </lineage>
</organism>
<protein>
    <submittedName>
        <fullName evidence="2">Gliding motility lipoprotein GldJ</fullName>
    </submittedName>
</protein>
<keyword evidence="3" id="KW-1185">Reference proteome</keyword>
<name>A0A6N6MCP9_9FLAO</name>
<gene>
    <name evidence="2" type="primary">gldJ</name>
    <name evidence="2" type="ORF">F3059_02105</name>
</gene>
<dbReference type="PROSITE" id="PS51257">
    <property type="entry name" value="PROKAR_LIPOPROTEIN"/>
    <property type="match status" value="1"/>
</dbReference>
<evidence type="ECO:0000313" key="2">
    <source>
        <dbReference type="EMBL" id="KAB1066293.1"/>
    </source>
</evidence>
<dbReference type="PANTHER" id="PTHR23150:SF19">
    <property type="entry name" value="FORMYLGLYCINE-GENERATING ENZYME"/>
    <property type="match status" value="1"/>
</dbReference>
<dbReference type="AlphaFoldDB" id="A0A6N6MCP9"/>
<dbReference type="OrthoDB" id="9768004at2"/>
<reference evidence="2 3" key="1">
    <citation type="submission" date="2019-09" db="EMBL/GenBank/DDBJ databases">
        <title>Genomes of Cryomorphaceae.</title>
        <authorList>
            <person name="Bowman J.P."/>
        </authorList>
    </citation>
    <scope>NUCLEOTIDE SEQUENCE [LARGE SCALE GENOMIC DNA]</scope>
    <source>
        <strain evidence="2 3">KCTC 52047</strain>
    </source>
</reference>
<dbReference type="GO" id="GO:0120147">
    <property type="term" value="F:formylglycine-generating oxidase activity"/>
    <property type="evidence" value="ECO:0007669"/>
    <property type="project" value="TreeGrafter"/>
</dbReference>
<evidence type="ECO:0000259" key="1">
    <source>
        <dbReference type="Pfam" id="PF03781"/>
    </source>
</evidence>
<comment type="caution">
    <text evidence="2">The sequence shown here is derived from an EMBL/GenBank/DDBJ whole genome shotgun (WGS) entry which is preliminary data.</text>
</comment>
<feature type="domain" description="Sulfatase-modifying factor enzyme-like" evidence="1">
    <location>
        <begin position="50"/>
        <end position="341"/>
    </location>
</feature>
<dbReference type="InterPro" id="IPR042095">
    <property type="entry name" value="SUMF_sf"/>
</dbReference>
<evidence type="ECO:0000313" key="3">
    <source>
        <dbReference type="Proteomes" id="UP000435357"/>
    </source>
</evidence>
<dbReference type="InterPro" id="IPR005532">
    <property type="entry name" value="SUMF_dom"/>
</dbReference>
<dbReference type="Gene3D" id="3.90.1580.10">
    <property type="entry name" value="paralog of FGE (formylglycine-generating enzyme)"/>
    <property type="match status" value="1"/>
</dbReference>